<dbReference type="GO" id="GO:0046983">
    <property type="term" value="F:protein dimerization activity"/>
    <property type="evidence" value="ECO:0007669"/>
    <property type="project" value="InterPro"/>
</dbReference>
<dbReference type="Pfam" id="PF05699">
    <property type="entry name" value="Dimer_Tnp_hAT"/>
    <property type="match status" value="1"/>
</dbReference>
<feature type="compositionally biased region" description="Basic residues" evidence="1">
    <location>
        <begin position="179"/>
        <end position="189"/>
    </location>
</feature>
<feature type="region of interest" description="Disordered" evidence="1">
    <location>
        <begin position="134"/>
        <end position="210"/>
    </location>
</feature>
<dbReference type="InterPro" id="IPR012337">
    <property type="entry name" value="RNaseH-like_sf"/>
</dbReference>
<keyword evidence="3" id="KW-1185">Reference proteome</keyword>
<dbReference type="SUPFAM" id="SSF53098">
    <property type="entry name" value="Ribonuclease H-like"/>
    <property type="match status" value="1"/>
</dbReference>
<evidence type="ECO:0000256" key="1">
    <source>
        <dbReference type="SAM" id="MobiDB-lite"/>
    </source>
</evidence>
<reference evidence="4" key="1">
    <citation type="submission" date="2025-08" db="UniProtKB">
        <authorList>
            <consortium name="RefSeq"/>
        </authorList>
    </citation>
    <scope>IDENTIFICATION</scope>
</reference>
<evidence type="ECO:0000313" key="3">
    <source>
        <dbReference type="Proteomes" id="UP000504607"/>
    </source>
</evidence>
<dbReference type="OrthoDB" id="785426at2759"/>
<feature type="domain" description="HAT C-terminal dimerisation" evidence="2">
    <location>
        <begin position="1"/>
        <end position="67"/>
    </location>
</feature>
<feature type="compositionally biased region" description="Polar residues" evidence="1">
    <location>
        <begin position="190"/>
        <end position="201"/>
    </location>
</feature>
<protein>
    <submittedName>
        <fullName evidence="4">Uncharacterized protein LOC109506364</fullName>
    </submittedName>
</protein>
<accession>A0A6J0PNQ3</accession>
<evidence type="ECO:0000313" key="4">
    <source>
        <dbReference type="RefSeq" id="XP_019708965.1"/>
    </source>
</evidence>
<dbReference type="Proteomes" id="UP000504607">
    <property type="component" value="Chromosome 10"/>
</dbReference>
<evidence type="ECO:0000259" key="2">
    <source>
        <dbReference type="Pfam" id="PF05699"/>
    </source>
</evidence>
<organism evidence="3 4">
    <name type="scientific">Elaeis guineensis var. tenera</name>
    <name type="common">Oil palm</name>
    <dbReference type="NCBI Taxonomy" id="51953"/>
    <lineage>
        <taxon>Eukaryota</taxon>
        <taxon>Viridiplantae</taxon>
        <taxon>Streptophyta</taxon>
        <taxon>Embryophyta</taxon>
        <taxon>Tracheophyta</taxon>
        <taxon>Spermatophyta</taxon>
        <taxon>Magnoliopsida</taxon>
        <taxon>Liliopsida</taxon>
        <taxon>Arecaceae</taxon>
        <taxon>Arecoideae</taxon>
        <taxon>Cocoseae</taxon>
        <taxon>Elaeidinae</taxon>
        <taxon>Elaeis</taxon>
    </lineage>
</organism>
<dbReference type="InParanoid" id="A0A6J0PNQ3"/>
<sequence>MNPAKWWIHFGTSAKNLRNMAIRILSQTVSASGCECNWSTFALIHGKQRNRLTQKYLDNLVYVHYNLRLRLKCIREKVQLKYTDPMLDDYADEDDDPIIGWLAGQQQEPELDELGSPPRPASVVARKIRVDPRQWAEENIPHRVPADQPQPEETQGTHSSHDSLSDTSSQRFEREMYRRSFRQPARKHPSSQSQETQSQRGTRGEKKDSCTCTTFESIGAIWLRYGHQGE</sequence>
<dbReference type="RefSeq" id="XP_019708965.1">
    <property type="nucleotide sequence ID" value="XM_019853406.2"/>
</dbReference>
<feature type="compositionally biased region" description="Basic and acidic residues" evidence="1">
    <location>
        <begin position="134"/>
        <end position="145"/>
    </location>
</feature>
<dbReference type="InterPro" id="IPR008906">
    <property type="entry name" value="HATC_C_dom"/>
</dbReference>
<dbReference type="PROSITE" id="PS51257">
    <property type="entry name" value="PROKAR_LIPOPROTEIN"/>
    <property type="match status" value="1"/>
</dbReference>
<dbReference type="AlphaFoldDB" id="A0A6J0PNQ3"/>
<name>A0A6J0PNQ3_ELAGV</name>
<gene>
    <name evidence="4" type="primary">LOC109506364</name>
</gene>
<proteinExistence type="predicted"/>